<keyword evidence="6" id="KW-0812">Transmembrane</keyword>
<dbReference type="InterPro" id="IPR050562">
    <property type="entry name" value="FAD_mOase_fung"/>
</dbReference>
<keyword evidence="4" id="KW-0274">FAD</keyword>
<feature type="transmembrane region" description="Helical" evidence="6">
    <location>
        <begin position="535"/>
        <end position="552"/>
    </location>
</feature>
<evidence type="ECO:0000256" key="6">
    <source>
        <dbReference type="SAM" id="Phobius"/>
    </source>
</evidence>
<comment type="cofactor">
    <cofactor evidence="1">
        <name>FAD</name>
        <dbReference type="ChEBI" id="CHEBI:57692"/>
    </cofactor>
</comment>
<dbReference type="Pfam" id="PF01494">
    <property type="entry name" value="FAD_binding_3"/>
    <property type="match status" value="2"/>
</dbReference>
<feature type="domain" description="FAD-binding" evidence="7">
    <location>
        <begin position="260"/>
        <end position="345"/>
    </location>
</feature>
<dbReference type="Proteomes" id="UP001287356">
    <property type="component" value="Unassembled WGS sequence"/>
</dbReference>
<evidence type="ECO:0000256" key="1">
    <source>
        <dbReference type="ARBA" id="ARBA00001974"/>
    </source>
</evidence>
<dbReference type="InterPro" id="IPR036188">
    <property type="entry name" value="FAD/NAD-bd_sf"/>
</dbReference>
<dbReference type="Gene3D" id="3.50.50.60">
    <property type="entry name" value="FAD/NAD(P)-binding domain"/>
    <property type="match status" value="1"/>
</dbReference>
<evidence type="ECO:0000313" key="8">
    <source>
        <dbReference type="EMBL" id="KAK3379693.1"/>
    </source>
</evidence>
<dbReference type="PRINTS" id="PR00420">
    <property type="entry name" value="RNGMNOXGNASE"/>
</dbReference>
<dbReference type="SUPFAM" id="SSF51905">
    <property type="entry name" value="FAD/NAD(P)-binding domain"/>
    <property type="match status" value="1"/>
</dbReference>
<keyword evidence="3" id="KW-0285">Flavoprotein</keyword>
<keyword evidence="5" id="KW-0560">Oxidoreductase</keyword>
<dbReference type="PANTHER" id="PTHR47356:SF2">
    <property type="entry name" value="FAD-BINDING DOMAIN-CONTAINING PROTEIN-RELATED"/>
    <property type="match status" value="1"/>
</dbReference>
<evidence type="ECO:0000256" key="2">
    <source>
        <dbReference type="ARBA" id="ARBA00007992"/>
    </source>
</evidence>
<dbReference type="GO" id="GO:0004497">
    <property type="term" value="F:monooxygenase activity"/>
    <property type="evidence" value="ECO:0007669"/>
    <property type="project" value="InterPro"/>
</dbReference>
<comment type="caution">
    <text evidence="8">The sequence shown here is derived from an EMBL/GenBank/DDBJ whole genome shotgun (WGS) entry which is preliminary data.</text>
</comment>
<reference evidence="8" key="2">
    <citation type="submission" date="2023-06" db="EMBL/GenBank/DDBJ databases">
        <authorList>
            <consortium name="Lawrence Berkeley National Laboratory"/>
            <person name="Haridas S."/>
            <person name="Hensen N."/>
            <person name="Bonometti L."/>
            <person name="Westerberg I."/>
            <person name="Brannstrom I.O."/>
            <person name="Guillou S."/>
            <person name="Cros-Aarteil S."/>
            <person name="Calhoun S."/>
            <person name="Kuo A."/>
            <person name="Mondo S."/>
            <person name="Pangilinan J."/>
            <person name="Riley R."/>
            <person name="Labutti K."/>
            <person name="Andreopoulos B."/>
            <person name="Lipzen A."/>
            <person name="Chen C."/>
            <person name="Yanf M."/>
            <person name="Daum C."/>
            <person name="Ng V."/>
            <person name="Clum A."/>
            <person name="Steindorff A."/>
            <person name="Ohm R."/>
            <person name="Martin F."/>
            <person name="Silar P."/>
            <person name="Natvig D."/>
            <person name="Lalanne C."/>
            <person name="Gautier V."/>
            <person name="Ament-Velasquez S.L."/>
            <person name="Kruys A."/>
            <person name="Hutchinson M.I."/>
            <person name="Powell A.J."/>
            <person name="Barry K."/>
            <person name="Miller A.N."/>
            <person name="Grigoriev I.V."/>
            <person name="Debuchy R."/>
            <person name="Gladieux P."/>
            <person name="Thoren M.H."/>
            <person name="Johannesson H."/>
        </authorList>
    </citation>
    <scope>NUCLEOTIDE SEQUENCE</scope>
    <source>
        <strain evidence="8">CBS 958.72</strain>
    </source>
</reference>
<evidence type="ECO:0000313" key="9">
    <source>
        <dbReference type="Proteomes" id="UP001287356"/>
    </source>
</evidence>
<protein>
    <submittedName>
        <fullName evidence="8">FAD binding domain protein</fullName>
    </submittedName>
</protein>
<evidence type="ECO:0000259" key="7">
    <source>
        <dbReference type="Pfam" id="PF01494"/>
    </source>
</evidence>
<dbReference type="GO" id="GO:0071949">
    <property type="term" value="F:FAD binding"/>
    <property type="evidence" value="ECO:0007669"/>
    <property type="project" value="InterPro"/>
</dbReference>
<dbReference type="PANTHER" id="PTHR47356">
    <property type="entry name" value="FAD-DEPENDENT MONOOXYGENASE ASQG-RELATED"/>
    <property type="match status" value="1"/>
</dbReference>
<keyword evidence="6" id="KW-1133">Transmembrane helix</keyword>
<accession>A0AAE0NDW3</accession>
<dbReference type="EMBL" id="JAULSN010000002">
    <property type="protein sequence ID" value="KAK3379693.1"/>
    <property type="molecule type" value="Genomic_DNA"/>
</dbReference>
<organism evidence="8 9">
    <name type="scientific">Lasiosphaeria ovina</name>
    <dbReference type="NCBI Taxonomy" id="92902"/>
    <lineage>
        <taxon>Eukaryota</taxon>
        <taxon>Fungi</taxon>
        <taxon>Dikarya</taxon>
        <taxon>Ascomycota</taxon>
        <taxon>Pezizomycotina</taxon>
        <taxon>Sordariomycetes</taxon>
        <taxon>Sordariomycetidae</taxon>
        <taxon>Sordariales</taxon>
        <taxon>Lasiosphaeriaceae</taxon>
        <taxon>Lasiosphaeria</taxon>
    </lineage>
</organism>
<feature type="transmembrane region" description="Helical" evidence="6">
    <location>
        <begin position="597"/>
        <end position="618"/>
    </location>
</feature>
<feature type="transmembrane region" description="Helical" evidence="6">
    <location>
        <begin position="675"/>
        <end position="698"/>
    </location>
</feature>
<name>A0AAE0NDW3_9PEZI</name>
<feature type="transmembrane region" description="Helical" evidence="6">
    <location>
        <begin position="624"/>
        <end position="642"/>
    </location>
</feature>
<dbReference type="InterPro" id="IPR002938">
    <property type="entry name" value="FAD-bd"/>
</dbReference>
<evidence type="ECO:0000256" key="5">
    <source>
        <dbReference type="ARBA" id="ARBA00023002"/>
    </source>
</evidence>
<dbReference type="AlphaFoldDB" id="A0AAE0NDW3"/>
<keyword evidence="9" id="KW-1185">Reference proteome</keyword>
<feature type="transmembrane region" description="Helical" evidence="6">
    <location>
        <begin position="747"/>
        <end position="772"/>
    </location>
</feature>
<keyword evidence="6" id="KW-0472">Membrane</keyword>
<comment type="similarity">
    <text evidence="2">Belongs to the paxM FAD-dependent monooxygenase family.</text>
</comment>
<evidence type="ECO:0000256" key="3">
    <source>
        <dbReference type="ARBA" id="ARBA00022630"/>
    </source>
</evidence>
<gene>
    <name evidence="8" type="ORF">B0T24DRAFT_695642</name>
</gene>
<reference evidence="8" key="1">
    <citation type="journal article" date="2023" name="Mol. Phylogenet. Evol.">
        <title>Genome-scale phylogeny and comparative genomics of the fungal order Sordariales.</title>
        <authorList>
            <person name="Hensen N."/>
            <person name="Bonometti L."/>
            <person name="Westerberg I."/>
            <person name="Brannstrom I.O."/>
            <person name="Guillou S."/>
            <person name="Cros-Aarteil S."/>
            <person name="Calhoun S."/>
            <person name="Haridas S."/>
            <person name="Kuo A."/>
            <person name="Mondo S."/>
            <person name="Pangilinan J."/>
            <person name="Riley R."/>
            <person name="LaButti K."/>
            <person name="Andreopoulos B."/>
            <person name="Lipzen A."/>
            <person name="Chen C."/>
            <person name="Yan M."/>
            <person name="Daum C."/>
            <person name="Ng V."/>
            <person name="Clum A."/>
            <person name="Steindorff A."/>
            <person name="Ohm R.A."/>
            <person name="Martin F."/>
            <person name="Silar P."/>
            <person name="Natvig D.O."/>
            <person name="Lalanne C."/>
            <person name="Gautier V."/>
            <person name="Ament-Velasquez S.L."/>
            <person name="Kruys A."/>
            <person name="Hutchinson M.I."/>
            <person name="Powell A.J."/>
            <person name="Barry K."/>
            <person name="Miller A.N."/>
            <person name="Grigoriev I.V."/>
            <person name="Debuchy R."/>
            <person name="Gladieux P."/>
            <person name="Hiltunen Thoren M."/>
            <person name="Johannesson H."/>
        </authorList>
    </citation>
    <scope>NUCLEOTIDE SEQUENCE</scope>
    <source>
        <strain evidence="8">CBS 958.72</strain>
    </source>
</reference>
<feature type="domain" description="FAD-binding" evidence="7">
    <location>
        <begin position="7"/>
        <end position="176"/>
    </location>
</feature>
<evidence type="ECO:0000256" key="4">
    <source>
        <dbReference type="ARBA" id="ARBA00022827"/>
    </source>
</evidence>
<proteinExistence type="inferred from homology"/>
<sequence>MSQRAFKIIIVGGGVAGLTLANMLEKFDIDYVILEAHGEIAPPVGASLGLMPDGLLLLDQIGCYEAVRAKAANYNIETSHIRDSEGKSVSCTKGFMGHIERRHFYPMLFFDRQWLLQVLYGQFQHKKDRVQLHSRVKTVVPQEGAVSVVTTDGRTFTGDIVVGADGIHSAIRHEMHRLMMVADEIRPGFVLEEEERIPCYYRCLFGISVGVQNWPDDEQTFTNGRGVSFLVVSGPAERVYWFCFARLPEKKCGEEIPRYYTKEDEARFMEEHGHRAITESVTFGDIYAKRISSTLTPLHEVVFEKWGFERIVLVGDSAHKPNPISGVGGNAAIETAAEFVNVLLRARDNRRDGLLSGLSTSDVEAISREMQKARIRRVKGLVKTAHAMQALFAYERPFVSSILHTIFLPLLSPEFSLEQLASRFVGGPRLQHLPVPVRPHTIPFKHELPAKPLGGRVVKYARVVFVLLMAFVLLFPPANTTAFPSRPESSKPTCPPGEECLGALAWVATSRMAQTIFAGFIMYGIECFRIGHQGTLLRVYPVLVAVMLLLGLDMDNKAAVPLFAILSAYQSSLRPSGRPIDRHVLKMALSIRISPTFLRLAFLVVHMLPVIACLLWPGSLWKSWLESVPLAIATALLFLLGWRCLLDHSSEPEATDDPKRFDQYKDGDTPQLRAAYWYFFTVQAGAHIAAVAYFYSYASGQRDLWSSIQSVLVESLPPSAWIGMAGHCLYSVWELRRLGFVTTREAAQAALAVILGQALVGSGAIWAATWVWREAAIAKMSTLNRPPLESSSHVGGEIKAHPS</sequence>